<dbReference type="STRING" id="980561.A1359_04885"/>
<evidence type="ECO:0000259" key="4">
    <source>
        <dbReference type="PROSITE" id="PS50851"/>
    </source>
</evidence>
<comment type="caution">
    <text evidence="5">The sequence shown here is derived from an EMBL/GenBank/DDBJ whole genome shotgun (WGS) entry which is preliminary data.</text>
</comment>
<dbReference type="InterPro" id="IPR039315">
    <property type="entry name" value="CheW"/>
</dbReference>
<dbReference type="GO" id="GO:0007165">
    <property type="term" value="P:signal transduction"/>
    <property type="evidence" value="ECO:0007669"/>
    <property type="project" value="InterPro"/>
</dbReference>
<dbReference type="GO" id="GO:0006935">
    <property type="term" value="P:chemotaxis"/>
    <property type="evidence" value="ECO:0007669"/>
    <property type="project" value="InterPro"/>
</dbReference>
<keyword evidence="3" id="KW-0963">Cytoplasm</keyword>
<dbReference type="PROSITE" id="PS50851">
    <property type="entry name" value="CHEW"/>
    <property type="match status" value="1"/>
</dbReference>
<dbReference type="EMBL" id="LUUI01000078">
    <property type="protein sequence ID" value="OAI18456.1"/>
    <property type="molecule type" value="Genomic_DNA"/>
</dbReference>
<evidence type="ECO:0000256" key="1">
    <source>
        <dbReference type="ARBA" id="ARBA00004496"/>
    </source>
</evidence>
<comment type="subcellular location">
    <subcellularLocation>
        <location evidence="1">Cytoplasm</location>
    </subcellularLocation>
</comment>
<dbReference type="InterPro" id="IPR036061">
    <property type="entry name" value="CheW-like_dom_sf"/>
</dbReference>
<dbReference type="RefSeq" id="WP_066979313.1">
    <property type="nucleotide sequence ID" value="NZ_LUUI01000078.1"/>
</dbReference>
<dbReference type="InterPro" id="IPR002545">
    <property type="entry name" value="CheW-lke_dom"/>
</dbReference>
<dbReference type="OrthoDB" id="9790406at2"/>
<dbReference type="SMART" id="SM00260">
    <property type="entry name" value="CheW"/>
    <property type="match status" value="1"/>
</dbReference>
<evidence type="ECO:0000313" key="6">
    <source>
        <dbReference type="Proteomes" id="UP000078476"/>
    </source>
</evidence>
<dbReference type="Proteomes" id="UP000078476">
    <property type="component" value="Unassembled WGS sequence"/>
</dbReference>
<keyword evidence="6" id="KW-1185">Reference proteome</keyword>
<evidence type="ECO:0000256" key="2">
    <source>
        <dbReference type="ARBA" id="ARBA00021483"/>
    </source>
</evidence>
<dbReference type="AlphaFoldDB" id="A0A177NK05"/>
<dbReference type="PANTHER" id="PTHR22617:SF45">
    <property type="entry name" value="CHEMOTAXIS PROTEIN CHEW"/>
    <property type="match status" value="1"/>
</dbReference>
<dbReference type="GO" id="GO:0005829">
    <property type="term" value="C:cytosol"/>
    <property type="evidence" value="ECO:0007669"/>
    <property type="project" value="TreeGrafter"/>
</dbReference>
<proteinExistence type="predicted"/>
<feature type="domain" description="CheW-like" evidence="4">
    <location>
        <begin position="21"/>
        <end position="165"/>
    </location>
</feature>
<dbReference type="Gene3D" id="2.40.50.180">
    <property type="entry name" value="CheA-289, Domain 4"/>
    <property type="match status" value="1"/>
</dbReference>
<sequence>MSQIAEMNTIEQAEIKPRSEIVQYLSFTLGQEDYGVDVLRVQEIRSWEPVSRIPNVPAHEIGVVNLRGDIVPIIDLRERFQLGATLYTPFTVVVVLQVHIAEKMRVMGLVVDTVSDVIDVDKALIQSAPNFGAKVSTEFINGLVSVNQRMVMLLDVDKLLKLDDVDSLKGIDDDNEA</sequence>
<reference evidence="5 6" key="1">
    <citation type="submission" date="2016-03" db="EMBL/GenBank/DDBJ databases">
        <authorList>
            <person name="Ploux O."/>
        </authorList>
    </citation>
    <scope>NUCLEOTIDE SEQUENCE [LARGE SCALE GENOMIC DNA]</scope>
    <source>
        <strain evidence="5 6">R-45370</strain>
    </source>
</reference>
<dbReference type="SUPFAM" id="SSF50341">
    <property type="entry name" value="CheW-like"/>
    <property type="match status" value="1"/>
</dbReference>
<dbReference type="Gene3D" id="2.30.30.40">
    <property type="entry name" value="SH3 Domains"/>
    <property type="match status" value="1"/>
</dbReference>
<dbReference type="PANTHER" id="PTHR22617">
    <property type="entry name" value="CHEMOTAXIS SENSOR HISTIDINE KINASE-RELATED"/>
    <property type="match status" value="1"/>
</dbReference>
<organism evidence="5 6">
    <name type="scientific">Methylomonas lenta</name>
    <dbReference type="NCBI Taxonomy" id="980561"/>
    <lineage>
        <taxon>Bacteria</taxon>
        <taxon>Pseudomonadati</taxon>
        <taxon>Pseudomonadota</taxon>
        <taxon>Gammaproteobacteria</taxon>
        <taxon>Methylococcales</taxon>
        <taxon>Methylococcaceae</taxon>
        <taxon>Methylomonas</taxon>
    </lineage>
</organism>
<dbReference type="Pfam" id="PF01584">
    <property type="entry name" value="CheW"/>
    <property type="match status" value="1"/>
</dbReference>
<accession>A0A177NK05</accession>
<evidence type="ECO:0000313" key="5">
    <source>
        <dbReference type="EMBL" id="OAI18456.1"/>
    </source>
</evidence>
<gene>
    <name evidence="5" type="ORF">A1359_04885</name>
</gene>
<protein>
    <recommendedName>
        <fullName evidence="2">Chemotaxis protein CheW</fullName>
    </recommendedName>
</protein>
<evidence type="ECO:0000256" key="3">
    <source>
        <dbReference type="ARBA" id="ARBA00022490"/>
    </source>
</evidence>
<name>A0A177NK05_9GAMM</name>